<dbReference type="InterPro" id="IPR036365">
    <property type="entry name" value="PGBD-like_sf"/>
</dbReference>
<dbReference type="OrthoDB" id="8453064at2"/>
<evidence type="ECO:0000313" key="3">
    <source>
        <dbReference type="EMBL" id="PZX36940.1"/>
    </source>
</evidence>
<name>A0A2W7PTA6_9RHOB</name>
<organism evidence="3 4">
    <name type="scientific">Roseinatronobacter thiooxidans</name>
    <dbReference type="NCBI Taxonomy" id="121821"/>
    <lineage>
        <taxon>Bacteria</taxon>
        <taxon>Pseudomonadati</taxon>
        <taxon>Pseudomonadota</taxon>
        <taxon>Alphaproteobacteria</taxon>
        <taxon>Rhodobacterales</taxon>
        <taxon>Paracoccaceae</taxon>
        <taxon>Roseinatronobacter</taxon>
    </lineage>
</organism>
<dbReference type="InterPro" id="IPR036366">
    <property type="entry name" value="PGBDSf"/>
</dbReference>
<dbReference type="Pfam" id="PF01471">
    <property type="entry name" value="PG_binding_1"/>
    <property type="match status" value="1"/>
</dbReference>
<proteinExistence type="predicted"/>
<keyword evidence="4" id="KW-1185">Reference proteome</keyword>
<feature type="domain" description="Peptidoglycan binding-like" evidence="2">
    <location>
        <begin position="51"/>
        <end position="85"/>
    </location>
</feature>
<dbReference type="RefSeq" id="WP_111361442.1">
    <property type="nucleotide sequence ID" value="NZ_QKZQ01000026.1"/>
</dbReference>
<dbReference type="Gene3D" id="1.10.101.10">
    <property type="entry name" value="PGBD-like superfamily/PGBD"/>
    <property type="match status" value="1"/>
</dbReference>
<protein>
    <submittedName>
        <fullName evidence="3">Putative peptidoglycan binding protein</fullName>
    </submittedName>
</protein>
<dbReference type="Proteomes" id="UP000249364">
    <property type="component" value="Unassembled WGS sequence"/>
</dbReference>
<accession>A0A2W7PTA6</accession>
<keyword evidence="1" id="KW-0732">Signal</keyword>
<sequence>MIRTIGVAAIIAVTGVMALAQGTVPEGGAVPIEAVPFSTEAVNRAFNRLTDDERSVIQQRLERRGFYQGTVDGLTGPGTRDAIRAQAAVVLATGLDARLDTEEGARTFLTGLLPLPLEELPAGDAFFGVWDCGIGTFSYRYYGYATSPEEPHLPYMSIQEFTPGNYGITYMDGYRTGLMDVTPTTMIWSSPASGDNFDCRRVSAPPPRPEIATTVQPPVRDLIDAVPPAPPAADTALPWQSETKAAPVASAPKTIAWAFEGHWLCISETFEGQTRFEFGADAVTVPAFGTTAGYADVTPIGGRETAFLVNLRDGQQAAVAEIEAGRMILFASGNLFDCARGN</sequence>
<reference evidence="3 4" key="1">
    <citation type="submission" date="2018-06" db="EMBL/GenBank/DDBJ databases">
        <title>Genomic Encyclopedia of Archaeal and Bacterial Type Strains, Phase II (KMG-II): from individual species to whole genera.</title>
        <authorList>
            <person name="Goeker M."/>
        </authorList>
    </citation>
    <scope>NUCLEOTIDE SEQUENCE [LARGE SCALE GENOMIC DNA]</scope>
    <source>
        <strain evidence="3 4">DSM 13087</strain>
    </source>
</reference>
<feature type="chain" id="PRO_5015949096" evidence="1">
    <location>
        <begin position="21"/>
        <end position="342"/>
    </location>
</feature>
<gene>
    <name evidence="3" type="ORF">LY56_03347</name>
</gene>
<comment type="caution">
    <text evidence="3">The sequence shown here is derived from an EMBL/GenBank/DDBJ whole genome shotgun (WGS) entry which is preliminary data.</text>
</comment>
<evidence type="ECO:0000259" key="2">
    <source>
        <dbReference type="Pfam" id="PF01471"/>
    </source>
</evidence>
<dbReference type="EMBL" id="QKZQ01000026">
    <property type="protein sequence ID" value="PZX36940.1"/>
    <property type="molecule type" value="Genomic_DNA"/>
</dbReference>
<dbReference type="SUPFAM" id="SSF47090">
    <property type="entry name" value="PGBD-like"/>
    <property type="match status" value="1"/>
</dbReference>
<dbReference type="AlphaFoldDB" id="A0A2W7PTA6"/>
<dbReference type="InterPro" id="IPR002477">
    <property type="entry name" value="Peptidoglycan-bd-like"/>
</dbReference>
<evidence type="ECO:0000313" key="4">
    <source>
        <dbReference type="Proteomes" id="UP000249364"/>
    </source>
</evidence>
<feature type="signal peptide" evidence="1">
    <location>
        <begin position="1"/>
        <end position="20"/>
    </location>
</feature>
<evidence type="ECO:0000256" key="1">
    <source>
        <dbReference type="SAM" id="SignalP"/>
    </source>
</evidence>